<dbReference type="STRING" id="158898.SAMN04488548_1343092"/>
<evidence type="ECO:0000259" key="1">
    <source>
        <dbReference type="Pfam" id="PF07110"/>
    </source>
</evidence>
<dbReference type="NCBIfam" id="TIGR02118">
    <property type="entry name" value="EthD family reductase"/>
    <property type="match status" value="1"/>
</dbReference>
<feature type="domain" description="EthD" evidence="1">
    <location>
        <begin position="11"/>
        <end position="89"/>
    </location>
</feature>
<dbReference type="SUPFAM" id="SSF54909">
    <property type="entry name" value="Dimeric alpha+beta barrel"/>
    <property type="match status" value="1"/>
</dbReference>
<dbReference type="Proteomes" id="UP000183180">
    <property type="component" value="Unassembled WGS sequence"/>
</dbReference>
<reference evidence="2 5" key="2">
    <citation type="submission" date="2023-08" db="EMBL/GenBank/DDBJ databases">
        <title>Bioegradation of LLDPE and BLDPE plastic by marine bacteria from coast plastic debris.</title>
        <authorList>
            <person name="Rong Z."/>
        </authorList>
    </citation>
    <scope>NUCLEOTIDE SEQUENCE [LARGE SCALE GENOMIC DNA]</scope>
    <source>
        <strain evidence="2 5">Z-2</strain>
    </source>
</reference>
<dbReference type="GO" id="GO:0016491">
    <property type="term" value="F:oxidoreductase activity"/>
    <property type="evidence" value="ECO:0007669"/>
    <property type="project" value="InterPro"/>
</dbReference>
<accession>A0A1H2KCC5</accession>
<evidence type="ECO:0000313" key="2">
    <source>
        <dbReference type="EMBL" id="MDS1115512.1"/>
    </source>
</evidence>
<reference evidence="3 4" key="1">
    <citation type="submission" date="2016-10" db="EMBL/GenBank/DDBJ databases">
        <authorList>
            <person name="de Groot N.N."/>
        </authorList>
    </citation>
    <scope>NUCLEOTIDE SEQUENCE [LARGE SCALE GENOMIC DNA]</scope>
    <source>
        <strain evidence="3 4">DSM 44215</strain>
    </source>
</reference>
<evidence type="ECO:0000313" key="3">
    <source>
        <dbReference type="EMBL" id="SDU66314.1"/>
    </source>
</evidence>
<proteinExistence type="predicted"/>
<evidence type="ECO:0000313" key="4">
    <source>
        <dbReference type="Proteomes" id="UP000183180"/>
    </source>
</evidence>
<dbReference type="InterPro" id="IPR011008">
    <property type="entry name" value="Dimeric_a/b-barrel"/>
</dbReference>
<organism evidence="3 4">
    <name type="scientific">Gordonia westfalica</name>
    <dbReference type="NCBI Taxonomy" id="158898"/>
    <lineage>
        <taxon>Bacteria</taxon>
        <taxon>Bacillati</taxon>
        <taxon>Actinomycetota</taxon>
        <taxon>Actinomycetes</taxon>
        <taxon>Mycobacteriales</taxon>
        <taxon>Gordoniaceae</taxon>
        <taxon>Gordonia</taxon>
    </lineage>
</organism>
<name>A0A1H2KCC5_9ACTN</name>
<dbReference type="Proteomes" id="UP001265083">
    <property type="component" value="Unassembled WGS sequence"/>
</dbReference>
<gene>
    <name evidence="2" type="ORF">RD149_17290</name>
    <name evidence="3" type="ORF">SAMN04488548_1343092</name>
</gene>
<sequence>MSVRVAVCYGQPTDTEAFDEYYRRVHIRLASRVPGLREFTWGKVTSMDGTAPPYYAIASLYFDDDAALRAGLASPEMAAAGKDVRNFATEPVSMFIHTEETVGP</sequence>
<dbReference type="AlphaFoldDB" id="A0A1H2KCC5"/>
<dbReference type="InterPro" id="IPR009799">
    <property type="entry name" value="EthD_dom"/>
</dbReference>
<protein>
    <submittedName>
        <fullName evidence="2">EthD family reductase</fullName>
    </submittedName>
</protein>
<dbReference type="Gene3D" id="3.30.70.100">
    <property type="match status" value="1"/>
</dbReference>
<dbReference type="OrthoDB" id="5294870at2"/>
<dbReference type="EMBL" id="JAVLUS010000014">
    <property type="protein sequence ID" value="MDS1115512.1"/>
    <property type="molecule type" value="Genomic_DNA"/>
</dbReference>
<dbReference type="EMBL" id="FNLM01000034">
    <property type="protein sequence ID" value="SDU66314.1"/>
    <property type="molecule type" value="Genomic_DNA"/>
</dbReference>
<dbReference type="RefSeq" id="WP_074851787.1">
    <property type="nucleotide sequence ID" value="NZ_FNLM01000034.1"/>
</dbReference>
<keyword evidence="5" id="KW-1185">Reference proteome</keyword>
<dbReference type="Pfam" id="PF07110">
    <property type="entry name" value="EthD"/>
    <property type="match status" value="1"/>
</dbReference>
<dbReference type="PANTHER" id="PTHR40260:SF2">
    <property type="entry name" value="BLR8190 PROTEIN"/>
    <property type="match status" value="1"/>
</dbReference>
<evidence type="ECO:0000313" key="5">
    <source>
        <dbReference type="Proteomes" id="UP001265083"/>
    </source>
</evidence>
<dbReference type="PANTHER" id="PTHR40260">
    <property type="entry name" value="BLR8190 PROTEIN"/>
    <property type="match status" value="1"/>
</dbReference>